<keyword evidence="5" id="KW-0812">Transmembrane</keyword>
<dbReference type="Gene3D" id="3.40.30.10">
    <property type="entry name" value="Glutaredoxin"/>
    <property type="match status" value="1"/>
</dbReference>
<feature type="binding site" evidence="3">
    <location>
        <position position="89"/>
    </location>
    <ligand>
        <name>Cu cation</name>
        <dbReference type="ChEBI" id="CHEBI:23378"/>
    </ligand>
</feature>
<dbReference type="STRING" id="640948.SAMN05216238_10150"/>
<dbReference type="AlphaFoldDB" id="A0A1I1RTZ9"/>
<evidence type="ECO:0000256" key="1">
    <source>
        <dbReference type="ARBA" id="ARBA00010996"/>
    </source>
</evidence>
<feature type="binding site" evidence="3">
    <location>
        <position position="175"/>
    </location>
    <ligand>
        <name>Cu cation</name>
        <dbReference type="ChEBI" id="CHEBI:23378"/>
    </ligand>
</feature>
<keyword evidence="4" id="KW-1015">Disulfide bond</keyword>
<dbReference type="PROSITE" id="PS51352">
    <property type="entry name" value="THIOREDOXIN_2"/>
    <property type="match status" value="1"/>
</dbReference>
<protein>
    <submittedName>
        <fullName evidence="7">Protein SCO1/2</fullName>
    </submittedName>
</protein>
<dbReference type="Proteomes" id="UP000199474">
    <property type="component" value="Unassembled WGS sequence"/>
</dbReference>
<keyword evidence="8" id="KW-1185">Reference proteome</keyword>
<dbReference type="Pfam" id="PF02630">
    <property type="entry name" value="SCO1-SenC"/>
    <property type="match status" value="1"/>
</dbReference>
<evidence type="ECO:0000256" key="4">
    <source>
        <dbReference type="PIRSR" id="PIRSR603782-2"/>
    </source>
</evidence>
<dbReference type="PANTHER" id="PTHR12151:SF25">
    <property type="entry name" value="LINALOOL DEHYDRATASE_ISOMERASE DOMAIN-CONTAINING PROTEIN"/>
    <property type="match status" value="1"/>
</dbReference>
<reference evidence="8" key="1">
    <citation type="submission" date="2016-10" db="EMBL/GenBank/DDBJ databases">
        <authorList>
            <person name="Varghese N."/>
            <person name="Submissions S."/>
        </authorList>
    </citation>
    <scope>NUCLEOTIDE SEQUENCE [LARGE SCALE GENOMIC DNA]</scope>
    <source>
        <strain evidence="8">DSM 22530</strain>
    </source>
</reference>
<feature type="domain" description="Thioredoxin" evidence="6">
    <location>
        <begin position="43"/>
        <end position="202"/>
    </location>
</feature>
<dbReference type="PANTHER" id="PTHR12151">
    <property type="entry name" value="ELECTRON TRANSPORT PROTIN SCO1/SENC FAMILY MEMBER"/>
    <property type="match status" value="1"/>
</dbReference>
<keyword evidence="5" id="KW-1133">Transmembrane helix</keyword>
<organism evidence="7 8">
    <name type="scientific">Lentibacillus persicus</name>
    <dbReference type="NCBI Taxonomy" id="640948"/>
    <lineage>
        <taxon>Bacteria</taxon>
        <taxon>Bacillati</taxon>
        <taxon>Bacillota</taxon>
        <taxon>Bacilli</taxon>
        <taxon>Bacillales</taxon>
        <taxon>Bacillaceae</taxon>
        <taxon>Lentibacillus</taxon>
    </lineage>
</organism>
<accession>A0A1I1RTZ9</accession>
<evidence type="ECO:0000256" key="5">
    <source>
        <dbReference type="SAM" id="Phobius"/>
    </source>
</evidence>
<dbReference type="EMBL" id="FOMR01000001">
    <property type="protein sequence ID" value="SFD37587.1"/>
    <property type="molecule type" value="Genomic_DNA"/>
</dbReference>
<keyword evidence="2 3" id="KW-0186">Copper</keyword>
<gene>
    <name evidence="7" type="ORF">SAMN05216238_10150</name>
</gene>
<keyword evidence="5" id="KW-0472">Membrane</keyword>
<evidence type="ECO:0000313" key="7">
    <source>
        <dbReference type="EMBL" id="SFD37587.1"/>
    </source>
</evidence>
<dbReference type="InterPro" id="IPR036249">
    <property type="entry name" value="Thioredoxin-like_sf"/>
</dbReference>
<feature type="disulfide bond" description="Redox-active" evidence="4">
    <location>
        <begin position="85"/>
        <end position="89"/>
    </location>
</feature>
<evidence type="ECO:0000256" key="3">
    <source>
        <dbReference type="PIRSR" id="PIRSR603782-1"/>
    </source>
</evidence>
<dbReference type="CDD" id="cd02968">
    <property type="entry name" value="SCO"/>
    <property type="match status" value="1"/>
</dbReference>
<sequence length="214" mass="24245">MITIIKNGHSTIAVFIVLVFGFVLFYNGTDGFQAFTAESARTYDINQNQPAFTNVTLEDSKERTYSFKEFAEGKYVFVTFMYTNCTTVCPQLEMNMAQVYEQVPDKYIGEDIVFLSISFDPERDDPATLSKYRSYFGSDGETWRMARVNDESELNTLLDNLGVIVIPDGEGDFTHNSAFYFIGKSGHLLEMMDYTLIDEAADKVNETLNSEEGV</sequence>
<keyword evidence="3" id="KW-0479">Metal-binding</keyword>
<evidence type="ECO:0000256" key="2">
    <source>
        <dbReference type="ARBA" id="ARBA00023008"/>
    </source>
</evidence>
<dbReference type="SUPFAM" id="SSF52833">
    <property type="entry name" value="Thioredoxin-like"/>
    <property type="match status" value="1"/>
</dbReference>
<dbReference type="InterPro" id="IPR003782">
    <property type="entry name" value="SCO1/SenC"/>
</dbReference>
<evidence type="ECO:0000313" key="8">
    <source>
        <dbReference type="Proteomes" id="UP000199474"/>
    </source>
</evidence>
<evidence type="ECO:0000259" key="6">
    <source>
        <dbReference type="PROSITE" id="PS51352"/>
    </source>
</evidence>
<dbReference type="InterPro" id="IPR013766">
    <property type="entry name" value="Thioredoxin_domain"/>
</dbReference>
<proteinExistence type="inferred from homology"/>
<dbReference type="GO" id="GO:0046872">
    <property type="term" value="F:metal ion binding"/>
    <property type="evidence" value="ECO:0007669"/>
    <property type="project" value="UniProtKB-KW"/>
</dbReference>
<name>A0A1I1RTZ9_9BACI</name>
<comment type="similarity">
    <text evidence="1">Belongs to the SCO1/2 family.</text>
</comment>
<feature type="binding site" evidence="3">
    <location>
        <position position="85"/>
    </location>
    <ligand>
        <name>Cu cation</name>
        <dbReference type="ChEBI" id="CHEBI:23378"/>
    </ligand>
</feature>
<feature type="transmembrane region" description="Helical" evidence="5">
    <location>
        <begin position="12"/>
        <end position="29"/>
    </location>
</feature>